<proteinExistence type="predicted"/>
<dbReference type="Gene3D" id="1.20.120.10">
    <property type="entry name" value="Cytochrome c/b562"/>
    <property type="match status" value="1"/>
</dbReference>
<dbReference type="GO" id="GO:0042597">
    <property type="term" value="C:periplasmic space"/>
    <property type="evidence" value="ECO:0007669"/>
    <property type="project" value="InterPro"/>
</dbReference>
<evidence type="ECO:0000256" key="8">
    <source>
        <dbReference type="SAM" id="SignalP"/>
    </source>
</evidence>
<feature type="chain" id="PRO_5012116763" evidence="8">
    <location>
        <begin position="25"/>
        <end position="156"/>
    </location>
</feature>
<sequence>MRKSIVTAAALAFPVLIAPALAQAAEPADIAAARIGYFSLVNLEMGGLAAMAKGEAPYDADRAKALAGDLGTLSEYLHDDLLAPGTSNADLAGKTRALPAIWEQTDDYRAKGMAFREAVAGLNEVAGQGQEALAAAVGKVGGTCKACHDSYRAKDF</sequence>
<name>A0A1N6TZA7_9RHOB</name>
<dbReference type="GO" id="GO:0020037">
    <property type="term" value="F:heme binding"/>
    <property type="evidence" value="ECO:0007669"/>
    <property type="project" value="InterPro"/>
</dbReference>
<comment type="PTM">
    <text evidence="7">Binds 1 heme group per subunit.</text>
</comment>
<dbReference type="AlphaFoldDB" id="A0A1N6TZA7"/>
<dbReference type="InterPro" id="IPR012127">
    <property type="entry name" value="Cyt_c_prime"/>
</dbReference>
<feature type="signal peptide" evidence="8">
    <location>
        <begin position="1"/>
        <end position="24"/>
    </location>
</feature>
<evidence type="ECO:0000256" key="2">
    <source>
        <dbReference type="ARBA" id="ARBA00022617"/>
    </source>
</evidence>
<feature type="binding site" description="axial binding residue" evidence="6">
    <location>
        <position position="148"/>
    </location>
    <ligand>
        <name>heme c</name>
        <dbReference type="ChEBI" id="CHEBI:61717"/>
    </ligand>
    <ligandPart>
        <name>Fe</name>
        <dbReference type="ChEBI" id="CHEBI:18248"/>
    </ligandPart>
</feature>
<keyword evidence="2 7" id="KW-0349">Heme</keyword>
<keyword evidence="5 6" id="KW-0408">Iron</keyword>
<gene>
    <name evidence="9" type="ORF">SAMN05421641_11012</name>
</gene>
<dbReference type="GO" id="GO:0005506">
    <property type="term" value="F:iron ion binding"/>
    <property type="evidence" value="ECO:0007669"/>
    <property type="project" value="InterPro"/>
</dbReference>
<evidence type="ECO:0000256" key="6">
    <source>
        <dbReference type="PIRSR" id="PIRSR000027-1"/>
    </source>
</evidence>
<dbReference type="InterPro" id="IPR010980">
    <property type="entry name" value="Cyt_c/b562"/>
</dbReference>
<reference evidence="9 10" key="1">
    <citation type="submission" date="2017-01" db="EMBL/GenBank/DDBJ databases">
        <authorList>
            <person name="Varghese N."/>
            <person name="Submissions S."/>
        </authorList>
    </citation>
    <scope>NUCLEOTIDE SEQUENCE [LARGE SCALE GENOMIC DNA]</scope>
    <source>
        <strain evidence="9 10">ATCC 700171</strain>
    </source>
</reference>
<dbReference type="PROSITE" id="PS51009">
    <property type="entry name" value="CYTCII"/>
    <property type="match status" value="1"/>
</dbReference>
<dbReference type="RefSeq" id="WP_149765580.1">
    <property type="nucleotide sequence ID" value="NZ_FTMK01000010.1"/>
</dbReference>
<dbReference type="EMBL" id="FTMK01000010">
    <property type="protein sequence ID" value="SIQ58619.1"/>
    <property type="molecule type" value="Genomic_DNA"/>
</dbReference>
<feature type="binding site" description="covalent" evidence="7">
    <location>
        <position position="147"/>
    </location>
    <ligand>
        <name>heme c</name>
        <dbReference type="ChEBI" id="CHEBI:61717"/>
    </ligand>
</feature>
<organism evidence="9 10">
    <name type="scientific">Paracoccus thiocyanatus</name>
    <dbReference type="NCBI Taxonomy" id="34006"/>
    <lineage>
        <taxon>Bacteria</taxon>
        <taxon>Pseudomonadati</taxon>
        <taxon>Pseudomonadota</taxon>
        <taxon>Alphaproteobacteria</taxon>
        <taxon>Rhodobacterales</taxon>
        <taxon>Paracoccaceae</taxon>
        <taxon>Paracoccus</taxon>
    </lineage>
</organism>
<evidence type="ECO:0000256" key="4">
    <source>
        <dbReference type="ARBA" id="ARBA00022982"/>
    </source>
</evidence>
<evidence type="ECO:0000256" key="5">
    <source>
        <dbReference type="ARBA" id="ARBA00023004"/>
    </source>
</evidence>
<evidence type="ECO:0000256" key="1">
    <source>
        <dbReference type="ARBA" id="ARBA00022448"/>
    </source>
</evidence>
<evidence type="ECO:0000256" key="3">
    <source>
        <dbReference type="ARBA" id="ARBA00022723"/>
    </source>
</evidence>
<evidence type="ECO:0000313" key="9">
    <source>
        <dbReference type="EMBL" id="SIQ58619.1"/>
    </source>
</evidence>
<accession>A0A1N6TZA7</accession>
<keyword evidence="4" id="KW-0249">Electron transport</keyword>
<dbReference type="OrthoDB" id="7596534at2"/>
<dbReference type="Pfam" id="PF01322">
    <property type="entry name" value="Cytochrom_C_2"/>
    <property type="match status" value="1"/>
</dbReference>
<keyword evidence="1" id="KW-0813">Transport</keyword>
<keyword evidence="3 6" id="KW-0479">Metal-binding</keyword>
<dbReference type="Proteomes" id="UP000323956">
    <property type="component" value="Unassembled WGS sequence"/>
</dbReference>
<dbReference type="PIRSF" id="PIRSF000027">
    <property type="entry name" value="Cytc_c_prime"/>
    <property type="match status" value="1"/>
</dbReference>
<evidence type="ECO:0000313" key="10">
    <source>
        <dbReference type="Proteomes" id="UP000323956"/>
    </source>
</evidence>
<evidence type="ECO:0000256" key="7">
    <source>
        <dbReference type="PIRSR" id="PIRSR000027-2"/>
    </source>
</evidence>
<dbReference type="GO" id="GO:0009055">
    <property type="term" value="F:electron transfer activity"/>
    <property type="evidence" value="ECO:0007669"/>
    <property type="project" value="InterPro"/>
</dbReference>
<keyword evidence="8" id="KW-0732">Signal</keyword>
<protein>
    <submittedName>
        <fullName evidence="9">Cytochrome c556</fullName>
    </submittedName>
</protein>
<dbReference type="InterPro" id="IPR002321">
    <property type="entry name" value="Cyt_c_II"/>
</dbReference>
<dbReference type="GO" id="GO:0022900">
    <property type="term" value="P:electron transport chain"/>
    <property type="evidence" value="ECO:0007669"/>
    <property type="project" value="InterPro"/>
</dbReference>
<feature type="binding site" description="covalent" evidence="7">
    <location>
        <position position="144"/>
    </location>
    <ligand>
        <name>heme c</name>
        <dbReference type="ChEBI" id="CHEBI:61717"/>
    </ligand>
</feature>
<dbReference type="SUPFAM" id="SSF47175">
    <property type="entry name" value="Cytochromes"/>
    <property type="match status" value="1"/>
</dbReference>